<proteinExistence type="inferred from homology"/>
<dbReference type="PRINTS" id="PR00445">
    <property type="entry name" value="HUPFHYPC"/>
</dbReference>
<dbReference type="Pfam" id="PF01455">
    <property type="entry name" value="HupF_HypC"/>
    <property type="match status" value="1"/>
</dbReference>
<dbReference type="InterPro" id="IPR001109">
    <property type="entry name" value="Hydrogenase_HupF/HypC"/>
</dbReference>
<dbReference type="EMBL" id="AQHV01000014">
    <property type="protein sequence ID" value="KKB53705.1"/>
    <property type="molecule type" value="Genomic_DNA"/>
</dbReference>
<dbReference type="InterPro" id="IPR019812">
    <property type="entry name" value="Hydgase_assmbl_chp_CS"/>
</dbReference>
<dbReference type="PANTHER" id="PTHR35177:SF2">
    <property type="entry name" value="HYDROGENASE MATURATION FACTOR HYBG"/>
    <property type="match status" value="1"/>
</dbReference>
<dbReference type="GO" id="GO:0051604">
    <property type="term" value="P:protein maturation"/>
    <property type="evidence" value="ECO:0007669"/>
    <property type="project" value="TreeGrafter"/>
</dbReference>
<dbReference type="Proteomes" id="UP000033047">
    <property type="component" value="Unassembled WGS sequence"/>
</dbReference>
<dbReference type="AlphaFoldDB" id="A0A0F5J890"/>
<evidence type="ECO:0000256" key="1">
    <source>
        <dbReference type="ARBA" id="ARBA00006018"/>
    </source>
</evidence>
<comment type="similarity">
    <text evidence="1">Belongs to the HupF/HypC family.</text>
</comment>
<dbReference type="SUPFAM" id="SSF159127">
    <property type="entry name" value="HupF/HypC-like"/>
    <property type="match status" value="1"/>
</dbReference>
<reference evidence="2 3" key="1">
    <citation type="submission" date="2013-04" db="EMBL/GenBank/DDBJ databases">
        <title>The Genome Sequence of Parabacteroides goldsteinii DSM 19448.</title>
        <authorList>
            <consortium name="The Broad Institute Genomics Platform"/>
            <person name="Earl A."/>
            <person name="Ward D."/>
            <person name="Feldgarden M."/>
            <person name="Gevers D."/>
            <person name="Martens E."/>
            <person name="Sakamoto M."/>
            <person name="Benno Y."/>
            <person name="Song Y."/>
            <person name="Liu C."/>
            <person name="Lee J."/>
            <person name="Bolanos M."/>
            <person name="Vaisanen M.L."/>
            <person name="Finegold S.M."/>
            <person name="Walker B."/>
            <person name="Young S."/>
            <person name="Zeng Q."/>
            <person name="Gargeya S."/>
            <person name="Fitzgerald M."/>
            <person name="Haas B."/>
            <person name="Abouelleil A."/>
            <person name="Allen A.W."/>
            <person name="Alvarado L."/>
            <person name="Arachchi H.M."/>
            <person name="Berlin A.M."/>
            <person name="Chapman S.B."/>
            <person name="Gainer-Dewar J."/>
            <person name="Goldberg J."/>
            <person name="Griggs A."/>
            <person name="Gujja S."/>
            <person name="Hansen M."/>
            <person name="Howarth C."/>
            <person name="Imamovic A."/>
            <person name="Ireland A."/>
            <person name="Larimer J."/>
            <person name="McCowan C."/>
            <person name="Murphy C."/>
            <person name="Pearson M."/>
            <person name="Poon T.W."/>
            <person name="Priest M."/>
            <person name="Roberts A."/>
            <person name="Saif S."/>
            <person name="Shea T."/>
            <person name="Sisk P."/>
            <person name="Sykes S."/>
            <person name="Wortman J."/>
            <person name="Nusbaum C."/>
            <person name="Birren B."/>
        </authorList>
    </citation>
    <scope>NUCLEOTIDE SEQUENCE [LARGE SCALE GENOMIC DNA]</scope>
    <source>
        <strain evidence="2 3">DSM 19448</strain>
    </source>
</reference>
<name>A0A0F5J890_9BACT</name>
<dbReference type="PATRIC" id="fig|927665.4.peg.3341"/>
<accession>A0A0F5J890</accession>
<dbReference type="GO" id="GO:0005506">
    <property type="term" value="F:iron ion binding"/>
    <property type="evidence" value="ECO:0007669"/>
    <property type="project" value="TreeGrafter"/>
</dbReference>
<gene>
    <name evidence="2" type="ORF">HMPREF1535_03252</name>
</gene>
<evidence type="ECO:0000313" key="2">
    <source>
        <dbReference type="EMBL" id="KKB53705.1"/>
    </source>
</evidence>
<organism evidence="2 3">
    <name type="scientific">Parabacteroides goldsteinii DSM 19448 = WAL 12034</name>
    <dbReference type="NCBI Taxonomy" id="927665"/>
    <lineage>
        <taxon>Bacteria</taxon>
        <taxon>Pseudomonadati</taxon>
        <taxon>Bacteroidota</taxon>
        <taxon>Bacteroidia</taxon>
        <taxon>Bacteroidales</taxon>
        <taxon>Tannerellaceae</taxon>
        <taxon>Parabacteroides</taxon>
    </lineage>
</organism>
<dbReference type="GO" id="GO:1902670">
    <property type="term" value="F:carbon dioxide binding"/>
    <property type="evidence" value="ECO:0007669"/>
    <property type="project" value="TreeGrafter"/>
</dbReference>
<comment type="caution">
    <text evidence="2">The sequence shown here is derived from an EMBL/GenBank/DDBJ whole genome shotgun (WGS) entry which is preliminary data.</text>
</comment>
<dbReference type="Gene3D" id="2.30.30.140">
    <property type="match status" value="1"/>
</dbReference>
<dbReference type="STRING" id="927665.HMPREF1535_03252"/>
<sequence length="75" mass="8302">MCLAIPGKIISIDRSEPELAMARVDFSGITKNICIQWVDVTEGDYILAHAGMAISVVNAREAEETLEDLKKLQRL</sequence>
<protein>
    <submittedName>
        <fullName evidence="2">Hydrogenase assembly chaperone HypC/HupF</fullName>
    </submittedName>
</protein>
<dbReference type="NCBIfam" id="TIGR00074">
    <property type="entry name" value="hypC_hupF"/>
    <property type="match status" value="1"/>
</dbReference>
<dbReference type="HOGENOM" id="CLU_159381_2_2_10"/>
<dbReference type="PANTHER" id="PTHR35177">
    <property type="entry name" value="HYDROGENASE MATURATION FACTOR HYBG"/>
    <property type="match status" value="1"/>
</dbReference>
<dbReference type="PROSITE" id="PS01097">
    <property type="entry name" value="HUPF_HYPC"/>
    <property type="match status" value="1"/>
</dbReference>
<evidence type="ECO:0000313" key="3">
    <source>
        <dbReference type="Proteomes" id="UP000033047"/>
    </source>
</evidence>